<dbReference type="CDD" id="cd10747">
    <property type="entry name" value="DnaJ_C"/>
    <property type="match status" value="1"/>
</dbReference>
<gene>
    <name evidence="3" type="ORF">VB738_14280</name>
</gene>
<comment type="caution">
    <text evidence="3">The sequence shown here is derived from an EMBL/GenBank/DDBJ whole genome shotgun (WGS) entry which is preliminary data.</text>
</comment>
<dbReference type="Proteomes" id="UP001304461">
    <property type="component" value="Unassembled WGS sequence"/>
</dbReference>
<evidence type="ECO:0000313" key="3">
    <source>
        <dbReference type="EMBL" id="MEA5392427.1"/>
    </source>
</evidence>
<dbReference type="CDD" id="cd06257">
    <property type="entry name" value="DnaJ"/>
    <property type="match status" value="1"/>
</dbReference>
<dbReference type="InterPro" id="IPR002939">
    <property type="entry name" value="DnaJ_C"/>
</dbReference>
<name>A0ABU5RXB1_9CYAN</name>
<dbReference type="Gene3D" id="1.10.287.110">
    <property type="entry name" value="DnaJ domain"/>
    <property type="match status" value="1"/>
</dbReference>
<dbReference type="PANTHER" id="PTHR43096:SF52">
    <property type="entry name" value="DNAJ HOMOLOG 1, MITOCHONDRIAL-RELATED"/>
    <property type="match status" value="1"/>
</dbReference>
<dbReference type="PANTHER" id="PTHR43096">
    <property type="entry name" value="DNAJ HOMOLOG 1, MITOCHONDRIAL-RELATED"/>
    <property type="match status" value="1"/>
</dbReference>
<dbReference type="Pfam" id="PF00226">
    <property type="entry name" value="DnaJ"/>
    <property type="match status" value="1"/>
</dbReference>
<dbReference type="InterPro" id="IPR018253">
    <property type="entry name" value="DnaJ_domain_CS"/>
</dbReference>
<feature type="domain" description="J" evidence="2">
    <location>
        <begin position="8"/>
        <end position="73"/>
    </location>
</feature>
<keyword evidence="4" id="KW-1185">Reference proteome</keyword>
<accession>A0ABU5RXB1</accession>
<dbReference type="EMBL" id="JAYGHX010000011">
    <property type="protein sequence ID" value="MEA5392427.1"/>
    <property type="molecule type" value="Genomic_DNA"/>
</dbReference>
<keyword evidence="1" id="KW-0143">Chaperone</keyword>
<dbReference type="Pfam" id="PF01556">
    <property type="entry name" value="DnaJ_C"/>
    <property type="match status" value="1"/>
</dbReference>
<dbReference type="SMART" id="SM00271">
    <property type="entry name" value="DnaJ"/>
    <property type="match status" value="1"/>
</dbReference>
<dbReference type="Gene3D" id="2.60.260.20">
    <property type="entry name" value="Urease metallochaperone UreE, N-terminal domain"/>
    <property type="match status" value="2"/>
</dbReference>
<sequence length="325" mass="35216">MSVNGYRDYFKVLGVERGTDADGIKRAFRKLARQYHPDVNPGDASAEARFKEISEAYEVLSDPEKRRRYEQFGQYWNQMGGGGGGAPGVDVDFGRYGNFDDFINDLLGRFGGGAPAGAPGGFGFGSGFPGGFASGFGGTGAERSTQVQLDAEATISLPVADAFRGCERTLAVNEERVQVRIPAGVKDGSRLRLKGKGNLQPGTGRRGDLYLTLKLQPHPVWRLDGDQLRAELPLSLDELALGGEVRVATPDGEATIQVPPGMTLGRSLRLKGKGWPVKDGRGDLLFTPTLRLPDSLSPRERDLLEQLRQARSVDPRKDWISAALL</sequence>
<dbReference type="SUPFAM" id="SSF49493">
    <property type="entry name" value="HSP40/DnaJ peptide-binding domain"/>
    <property type="match status" value="2"/>
</dbReference>
<evidence type="ECO:0000256" key="1">
    <source>
        <dbReference type="ARBA" id="ARBA00023186"/>
    </source>
</evidence>
<evidence type="ECO:0000259" key="2">
    <source>
        <dbReference type="PROSITE" id="PS50076"/>
    </source>
</evidence>
<dbReference type="InterPro" id="IPR008971">
    <property type="entry name" value="HSP40/DnaJ_pept-bd"/>
</dbReference>
<reference evidence="3 4" key="1">
    <citation type="submission" date="2023-12" db="EMBL/GenBank/DDBJ databases">
        <title>Baltic Sea Cyanobacteria.</title>
        <authorList>
            <person name="Delbaje E."/>
            <person name="Fewer D.P."/>
            <person name="Shishido T.K."/>
        </authorList>
    </citation>
    <scope>NUCLEOTIDE SEQUENCE [LARGE SCALE GENOMIC DNA]</scope>
    <source>
        <strain evidence="3 4">UHCC 0139</strain>
    </source>
</reference>
<protein>
    <submittedName>
        <fullName evidence="3">J domain-containing protein</fullName>
    </submittedName>
</protein>
<dbReference type="RefSeq" id="WP_323306378.1">
    <property type="nucleotide sequence ID" value="NZ_JAYGHX010000011.1"/>
</dbReference>
<dbReference type="PROSITE" id="PS50076">
    <property type="entry name" value="DNAJ_2"/>
    <property type="match status" value="1"/>
</dbReference>
<proteinExistence type="predicted"/>
<dbReference type="PROSITE" id="PS00636">
    <property type="entry name" value="DNAJ_1"/>
    <property type="match status" value="1"/>
</dbReference>
<dbReference type="InterPro" id="IPR036869">
    <property type="entry name" value="J_dom_sf"/>
</dbReference>
<dbReference type="SUPFAM" id="SSF46565">
    <property type="entry name" value="Chaperone J-domain"/>
    <property type="match status" value="1"/>
</dbReference>
<dbReference type="InterPro" id="IPR001623">
    <property type="entry name" value="DnaJ_domain"/>
</dbReference>
<dbReference type="PRINTS" id="PR00625">
    <property type="entry name" value="JDOMAIN"/>
</dbReference>
<organism evidence="3 4">
    <name type="scientific">Cyanobium gracile UHCC 0139</name>
    <dbReference type="NCBI Taxonomy" id="3110308"/>
    <lineage>
        <taxon>Bacteria</taxon>
        <taxon>Bacillati</taxon>
        <taxon>Cyanobacteriota</taxon>
        <taxon>Cyanophyceae</taxon>
        <taxon>Synechococcales</taxon>
        <taxon>Prochlorococcaceae</taxon>
        <taxon>Cyanobium</taxon>
    </lineage>
</organism>
<evidence type="ECO:0000313" key="4">
    <source>
        <dbReference type="Proteomes" id="UP001304461"/>
    </source>
</evidence>